<reference evidence="2" key="1">
    <citation type="journal article" date="2023" name="GigaByte">
        <title>Genome assembly of the bearded iris, Iris pallida Lam.</title>
        <authorList>
            <person name="Bruccoleri R.E."/>
            <person name="Oakeley E.J."/>
            <person name="Faust A.M.E."/>
            <person name="Altorfer M."/>
            <person name="Dessus-Babus S."/>
            <person name="Burckhardt D."/>
            <person name="Oertli M."/>
            <person name="Naumann U."/>
            <person name="Petersen F."/>
            <person name="Wong J."/>
        </authorList>
    </citation>
    <scope>NUCLEOTIDE SEQUENCE</scope>
    <source>
        <strain evidence="2">GSM-AAB239-AS_SAM_17_03QT</strain>
    </source>
</reference>
<evidence type="ECO:0000256" key="1">
    <source>
        <dbReference type="SAM" id="MobiDB-lite"/>
    </source>
</evidence>
<comment type="caution">
    <text evidence="2">The sequence shown here is derived from an EMBL/GenBank/DDBJ whole genome shotgun (WGS) entry which is preliminary data.</text>
</comment>
<protein>
    <submittedName>
        <fullName evidence="2">Extensin-like</fullName>
    </submittedName>
</protein>
<gene>
    <name evidence="2" type="ORF">M6B38_390805</name>
</gene>
<name>A0AAX6G0J0_IRIPA</name>
<evidence type="ECO:0000313" key="3">
    <source>
        <dbReference type="Proteomes" id="UP001140949"/>
    </source>
</evidence>
<accession>A0AAX6G0J0</accession>
<evidence type="ECO:0000313" key="2">
    <source>
        <dbReference type="EMBL" id="KAJ6821721.1"/>
    </source>
</evidence>
<dbReference type="AlphaFoldDB" id="A0AAX6G0J0"/>
<proteinExistence type="predicted"/>
<dbReference type="EMBL" id="JANAVB010024994">
    <property type="protein sequence ID" value="KAJ6821721.1"/>
    <property type="molecule type" value="Genomic_DNA"/>
</dbReference>
<feature type="compositionally biased region" description="Polar residues" evidence="1">
    <location>
        <begin position="1"/>
        <end position="12"/>
    </location>
</feature>
<feature type="region of interest" description="Disordered" evidence="1">
    <location>
        <begin position="1"/>
        <end position="44"/>
    </location>
</feature>
<organism evidence="2 3">
    <name type="scientific">Iris pallida</name>
    <name type="common">Sweet iris</name>
    <dbReference type="NCBI Taxonomy" id="29817"/>
    <lineage>
        <taxon>Eukaryota</taxon>
        <taxon>Viridiplantae</taxon>
        <taxon>Streptophyta</taxon>
        <taxon>Embryophyta</taxon>
        <taxon>Tracheophyta</taxon>
        <taxon>Spermatophyta</taxon>
        <taxon>Magnoliopsida</taxon>
        <taxon>Liliopsida</taxon>
        <taxon>Asparagales</taxon>
        <taxon>Iridaceae</taxon>
        <taxon>Iridoideae</taxon>
        <taxon>Irideae</taxon>
        <taxon>Iris</taxon>
    </lineage>
</organism>
<reference evidence="2" key="2">
    <citation type="submission" date="2023-04" db="EMBL/GenBank/DDBJ databases">
        <authorList>
            <person name="Bruccoleri R.E."/>
            <person name="Oakeley E.J."/>
            <person name="Faust A.-M."/>
            <person name="Dessus-Babus S."/>
            <person name="Altorfer M."/>
            <person name="Burckhardt D."/>
            <person name="Oertli M."/>
            <person name="Naumann U."/>
            <person name="Petersen F."/>
            <person name="Wong J."/>
        </authorList>
    </citation>
    <scope>NUCLEOTIDE SEQUENCE</scope>
    <source>
        <strain evidence="2">GSM-AAB239-AS_SAM_17_03QT</strain>
        <tissue evidence="2">Leaf</tissue>
    </source>
</reference>
<sequence>MVGQAPANSFTLSLPCPNHRPSRLNPPHDQPIPSRPTVHHHDCK</sequence>
<keyword evidence="3" id="KW-1185">Reference proteome</keyword>
<dbReference type="Proteomes" id="UP001140949">
    <property type="component" value="Unassembled WGS sequence"/>
</dbReference>